<evidence type="ECO:0000256" key="2">
    <source>
        <dbReference type="ARBA" id="ARBA00023242"/>
    </source>
</evidence>
<dbReference type="InterPro" id="IPR045255">
    <property type="entry name" value="RanBP1-like"/>
</dbReference>
<evidence type="ECO:0000313" key="6">
    <source>
        <dbReference type="Proteomes" id="UP000502823"/>
    </source>
</evidence>
<feature type="region of interest" description="Disordered" evidence="3">
    <location>
        <begin position="131"/>
        <end position="159"/>
    </location>
</feature>
<dbReference type="OrthoDB" id="10250354at2759"/>
<feature type="compositionally biased region" description="Basic and acidic residues" evidence="3">
    <location>
        <begin position="205"/>
        <end position="216"/>
    </location>
</feature>
<feature type="region of interest" description="Disordered" evidence="3">
    <location>
        <begin position="254"/>
        <end position="291"/>
    </location>
</feature>
<organism evidence="5 6">
    <name type="scientific">Coptotermes formosanus</name>
    <name type="common">Formosan subterranean termite</name>
    <dbReference type="NCBI Taxonomy" id="36987"/>
    <lineage>
        <taxon>Eukaryota</taxon>
        <taxon>Metazoa</taxon>
        <taxon>Ecdysozoa</taxon>
        <taxon>Arthropoda</taxon>
        <taxon>Hexapoda</taxon>
        <taxon>Insecta</taxon>
        <taxon>Pterygota</taxon>
        <taxon>Neoptera</taxon>
        <taxon>Polyneoptera</taxon>
        <taxon>Dictyoptera</taxon>
        <taxon>Blattodea</taxon>
        <taxon>Blattoidea</taxon>
        <taxon>Termitoidae</taxon>
        <taxon>Rhinotermitidae</taxon>
        <taxon>Coptotermes</taxon>
    </lineage>
</organism>
<comment type="caution">
    <text evidence="5">The sequence shown here is derived from an EMBL/GenBank/DDBJ whole genome shotgun (WGS) entry which is preliminary data.</text>
</comment>
<feature type="region of interest" description="Disordered" evidence="3">
    <location>
        <begin position="524"/>
        <end position="572"/>
    </location>
</feature>
<dbReference type="SUPFAM" id="SSF50729">
    <property type="entry name" value="PH domain-like"/>
    <property type="match status" value="1"/>
</dbReference>
<feature type="region of interest" description="Disordered" evidence="3">
    <location>
        <begin position="356"/>
        <end position="383"/>
    </location>
</feature>
<evidence type="ECO:0000256" key="3">
    <source>
        <dbReference type="SAM" id="MobiDB-lite"/>
    </source>
</evidence>
<evidence type="ECO:0000313" key="5">
    <source>
        <dbReference type="EMBL" id="GFG33391.1"/>
    </source>
</evidence>
<dbReference type="CDD" id="cd13180">
    <property type="entry name" value="RanBD_RanBP3"/>
    <property type="match status" value="1"/>
</dbReference>
<dbReference type="Gene3D" id="2.30.29.30">
    <property type="entry name" value="Pleckstrin-homology domain (PH domain)/Phosphotyrosine-binding domain (PTB)"/>
    <property type="match status" value="1"/>
</dbReference>
<proteinExistence type="predicted"/>
<dbReference type="PROSITE" id="PS50196">
    <property type="entry name" value="RANBD1"/>
    <property type="match status" value="1"/>
</dbReference>
<reference evidence="6" key="1">
    <citation type="submission" date="2020-01" db="EMBL/GenBank/DDBJ databases">
        <title>Draft genome sequence of the Termite Coptotermes fromosanus.</title>
        <authorList>
            <person name="Itakura S."/>
            <person name="Yosikawa Y."/>
            <person name="Umezawa K."/>
        </authorList>
    </citation>
    <scope>NUCLEOTIDE SEQUENCE [LARGE SCALE GENOMIC DNA]</scope>
</reference>
<sequence length="572" mass="60855">MQSVVKHQSDDGKVDPTFVLKERSVPLKSAIMMKVDVSEEETSSCRNAGNGPQCSPVTRSFSSSKPIFGSSGRPKLASPHVSNITFGSNPFAMKPAFGGLSNLSCATSAPTPLGVSSSPKPVYLRPSQLTLGSSESLQQGTSHSPSPLKPPSLGNPFARVPQESVTMSSMEGVKAEGSSTAISEEVAISGSSSTSETCNISTEAETVRHEGDRKGAIESSSVEVDRDSSSNSGINSCGSQRILRGIMAPPKFVPLGTPSRHTEESSSAYGNKTSASTTSTTTVTPSSSASTSVTGFVFGQNLHERVAEAVSHETSDMKSRTSEATGTSNNVSTVCTSATTNGTSEMLFTSVIKQDHNNESGHSNSSNISDHGEKQNKSLSEAAREYEEARAIKRKYEEVTIVTGEEDEVNILQMNCKLFAFDKAGGTWVERGRGTLRLNDKDCGPEGGGVQSRVVIRTTGSLRVVLNTKIWAGMSVHRPSAKSVRLTAMDSSGQIKVFLVMSSPKDTEQLHKSLEYRVLRAQQASSAQTTQGDLSSHSLPPEPCSKKRLSQNVEDTGPSPGRKDTAYRRNEQ</sequence>
<gene>
    <name evidence="5" type="ORF">Cfor_10001</name>
</gene>
<dbReference type="PANTHER" id="PTHR23138">
    <property type="entry name" value="RAN BINDING PROTEIN"/>
    <property type="match status" value="1"/>
</dbReference>
<feature type="compositionally biased region" description="Low complexity" evidence="3">
    <location>
        <begin position="360"/>
        <end position="369"/>
    </location>
</feature>
<feature type="compositionally biased region" description="Polar residues" evidence="3">
    <location>
        <begin position="131"/>
        <end position="141"/>
    </location>
</feature>
<feature type="domain" description="RanBD1" evidence="4">
    <location>
        <begin position="385"/>
        <end position="476"/>
    </location>
</feature>
<dbReference type="InterPro" id="IPR011993">
    <property type="entry name" value="PH-like_dom_sf"/>
</dbReference>
<evidence type="ECO:0000256" key="1">
    <source>
        <dbReference type="ARBA" id="ARBA00004123"/>
    </source>
</evidence>
<protein>
    <recommendedName>
        <fullName evidence="4">RanBD1 domain-containing protein</fullName>
    </recommendedName>
</protein>
<dbReference type="GO" id="GO:0005634">
    <property type="term" value="C:nucleus"/>
    <property type="evidence" value="ECO:0007669"/>
    <property type="project" value="UniProtKB-SubCell"/>
</dbReference>
<feature type="region of interest" description="Disordered" evidence="3">
    <location>
        <begin position="309"/>
        <end position="333"/>
    </location>
</feature>
<feature type="compositionally biased region" description="Basic and acidic residues" evidence="3">
    <location>
        <begin position="309"/>
        <end position="321"/>
    </location>
</feature>
<evidence type="ECO:0000259" key="4">
    <source>
        <dbReference type="PROSITE" id="PS50196"/>
    </source>
</evidence>
<feature type="compositionally biased region" description="Basic and acidic residues" evidence="3">
    <location>
        <begin position="370"/>
        <end position="383"/>
    </location>
</feature>
<keyword evidence="6" id="KW-1185">Reference proteome</keyword>
<feature type="compositionally biased region" description="Polar residues" evidence="3">
    <location>
        <begin position="322"/>
        <end position="333"/>
    </location>
</feature>
<feature type="compositionally biased region" description="Polar residues" evidence="3">
    <location>
        <begin position="189"/>
        <end position="204"/>
    </location>
</feature>
<dbReference type="InParanoid" id="A0A6L2PLC7"/>
<dbReference type="InterPro" id="IPR000156">
    <property type="entry name" value="Ran_bind_dom"/>
</dbReference>
<comment type="subcellular location">
    <subcellularLocation>
        <location evidence="1">Nucleus</location>
    </subcellularLocation>
</comment>
<dbReference type="Pfam" id="PF00638">
    <property type="entry name" value="Ran_BP1"/>
    <property type="match status" value="1"/>
</dbReference>
<dbReference type="PANTHER" id="PTHR23138:SF142">
    <property type="entry name" value="RAN-BINDING PROTEIN 3B-RELATED"/>
    <property type="match status" value="1"/>
</dbReference>
<feature type="compositionally biased region" description="Low complexity" evidence="3">
    <location>
        <begin position="273"/>
        <end position="291"/>
    </location>
</feature>
<dbReference type="GO" id="GO:0006611">
    <property type="term" value="P:protein export from nucleus"/>
    <property type="evidence" value="ECO:0007669"/>
    <property type="project" value="TreeGrafter"/>
</dbReference>
<dbReference type="Proteomes" id="UP000502823">
    <property type="component" value="Unassembled WGS sequence"/>
</dbReference>
<keyword evidence="2" id="KW-0539">Nucleus</keyword>
<accession>A0A6L2PLC7</accession>
<feature type="compositionally biased region" description="Basic and acidic residues" evidence="3">
    <location>
        <begin position="561"/>
        <end position="572"/>
    </location>
</feature>
<feature type="region of interest" description="Disordered" evidence="3">
    <location>
        <begin position="187"/>
        <end position="237"/>
    </location>
</feature>
<dbReference type="SMART" id="SM00160">
    <property type="entry name" value="RanBD"/>
    <property type="match status" value="1"/>
</dbReference>
<dbReference type="EMBL" id="BLKM01008356">
    <property type="protein sequence ID" value="GFG33391.1"/>
    <property type="molecule type" value="Genomic_DNA"/>
</dbReference>
<name>A0A6L2PLC7_COPFO</name>
<dbReference type="AlphaFoldDB" id="A0A6L2PLC7"/>